<dbReference type="GO" id="GO:0004930">
    <property type="term" value="F:G protein-coupled receptor activity"/>
    <property type="evidence" value="ECO:0007669"/>
    <property type="project" value="InterPro"/>
</dbReference>
<dbReference type="InterPro" id="IPR019424">
    <property type="entry name" value="7TM_GPCR_Srsx"/>
</dbReference>
<name>A0A6V7UF62_MELEN</name>
<comment type="subcellular location">
    <subcellularLocation>
        <location evidence="1">Membrane</location>
    </subcellularLocation>
</comment>
<dbReference type="AlphaFoldDB" id="A0A6V7UF62"/>
<keyword evidence="4 5" id="KW-0472">Membrane</keyword>
<dbReference type="EMBL" id="CAJEWN010000062">
    <property type="protein sequence ID" value="CAD2156459.1"/>
    <property type="molecule type" value="Genomic_DNA"/>
</dbReference>
<dbReference type="GO" id="GO:0016020">
    <property type="term" value="C:membrane"/>
    <property type="evidence" value="ECO:0007669"/>
    <property type="project" value="UniProtKB-SubCell"/>
</dbReference>
<dbReference type="InterPro" id="IPR000276">
    <property type="entry name" value="GPCR_Rhodpsn"/>
</dbReference>
<dbReference type="Proteomes" id="UP000580250">
    <property type="component" value="Unassembled WGS sequence"/>
</dbReference>
<comment type="caution">
    <text evidence="7">The sequence shown here is derived from an EMBL/GenBank/DDBJ whole genome shotgun (WGS) entry which is preliminary data.</text>
</comment>
<dbReference type="PROSITE" id="PS50262">
    <property type="entry name" value="G_PROTEIN_RECEP_F1_2"/>
    <property type="match status" value="1"/>
</dbReference>
<reference evidence="7 8" key="1">
    <citation type="submission" date="2020-08" db="EMBL/GenBank/DDBJ databases">
        <authorList>
            <person name="Koutsovoulos G."/>
            <person name="Danchin GJ E."/>
        </authorList>
    </citation>
    <scope>NUCLEOTIDE SEQUENCE [LARGE SCALE GENOMIC DNA]</scope>
</reference>
<dbReference type="SUPFAM" id="SSF81321">
    <property type="entry name" value="Family A G protein-coupled receptor-like"/>
    <property type="match status" value="1"/>
</dbReference>
<dbReference type="OrthoDB" id="5820127at2759"/>
<evidence type="ECO:0000256" key="4">
    <source>
        <dbReference type="ARBA" id="ARBA00023136"/>
    </source>
</evidence>
<evidence type="ECO:0000313" key="7">
    <source>
        <dbReference type="EMBL" id="CAD2156459.1"/>
    </source>
</evidence>
<accession>A0A6V7UF62</accession>
<dbReference type="Pfam" id="PF10320">
    <property type="entry name" value="7TM_GPCR_Srsx"/>
    <property type="match status" value="1"/>
</dbReference>
<evidence type="ECO:0000256" key="1">
    <source>
        <dbReference type="ARBA" id="ARBA00004370"/>
    </source>
</evidence>
<proteinExistence type="predicted"/>
<feature type="transmembrane region" description="Helical" evidence="5">
    <location>
        <begin position="240"/>
        <end position="264"/>
    </location>
</feature>
<keyword evidence="3 5" id="KW-1133">Transmembrane helix</keyword>
<keyword evidence="2 5" id="KW-0812">Transmembrane</keyword>
<dbReference type="PANTHER" id="PTHR23360">
    <property type="entry name" value="G-PROTEIN COUPLED RECEPTORS FAMILY 1 PROFILE DOMAIN-CONTAINING PROTEIN-RELATED"/>
    <property type="match status" value="1"/>
</dbReference>
<evidence type="ECO:0000256" key="2">
    <source>
        <dbReference type="ARBA" id="ARBA00022692"/>
    </source>
</evidence>
<dbReference type="SMART" id="SM01381">
    <property type="entry name" value="7TM_GPCR_Srsx"/>
    <property type="match status" value="1"/>
</dbReference>
<dbReference type="InterPro" id="IPR017452">
    <property type="entry name" value="GPCR_Rhodpsn_7TM"/>
</dbReference>
<dbReference type="InterPro" id="IPR047130">
    <property type="entry name" value="7TM_GPCR_Srsx_nematod"/>
</dbReference>
<feature type="transmembrane region" description="Helical" evidence="5">
    <location>
        <begin position="114"/>
        <end position="139"/>
    </location>
</feature>
<evidence type="ECO:0000313" key="8">
    <source>
        <dbReference type="Proteomes" id="UP000580250"/>
    </source>
</evidence>
<evidence type="ECO:0000256" key="5">
    <source>
        <dbReference type="SAM" id="Phobius"/>
    </source>
</evidence>
<feature type="transmembrane region" description="Helical" evidence="5">
    <location>
        <begin position="82"/>
        <end position="102"/>
    </location>
</feature>
<organism evidence="7 8">
    <name type="scientific">Meloidogyne enterolobii</name>
    <name type="common">Root-knot nematode worm</name>
    <name type="synonym">Meloidogyne mayaguensis</name>
    <dbReference type="NCBI Taxonomy" id="390850"/>
    <lineage>
        <taxon>Eukaryota</taxon>
        <taxon>Metazoa</taxon>
        <taxon>Ecdysozoa</taxon>
        <taxon>Nematoda</taxon>
        <taxon>Chromadorea</taxon>
        <taxon>Rhabditida</taxon>
        <taxon>Tylenchina</taxon>
        <taxon>Tylenchomorpha</taxon>
        <taxon>Tylenchoidea</taxon>
        <taxon>Meloidogynidae</taxon>
        <taxon>Meloidogyninae</taxon>
        <taxon>Meloidogyne</taxon>
    </lineage>
</organism>
<gene>
    <name evidence="7" type="ORF">MENT_LOCUS12252</name>
</gene>
<evidence type="ECO:0000256" key="3">
    <source>
        <dbReference type="ARBA" id="ARBA00022989"/>
    </source>
</evidence>
<evidence type="ECO:0000259" key="6">
    <source>
        <dbReference type="PROSITE" id="PS50262"/>
    </source>
</evidence>
<protein>
    <recommendedName>
        <fullName evidence="6">G-protein coupled receptors family 1 profile domain-containing protein</fullName>
    </recommendedName>
</protein>
<feature type="transmembrane region" description="Helical" evidence="5">
    <location>
        <begin position="206"/>
        <end position="228"/>
    </location>
</feature>
<sequence length="339" mass="38134">MNVTTSTTIDTVSETVVASPLYLAYDTDADFRLSISLTACVYALLATFGIIFNTCVCITTVKYRKYYTTLRSNTSILLAVESLLEIMHQSGHIIFFVKFLIFGTKFITAKITSFMMFIPTFGVGGAVCTLFSLSADRLLAIAIPIKYTHFHQSKYIMKHLIFILIYIVHYTFEMVYSAISQPNLMVSGGLSDLRSAPPGAKELNQYLNLAVALGSVFNYLIVGILIKLRTDTSDDRIKKLYRSLSLIVLINIGGYLIFYTFIAFTHLPFIQLTPVQYWYCTLVYGLFLNTAAASVGPILYLNSDEYREAFKRAARDLLKFIFCKTANNSTKVIPMTAQR</sequence>
<feature type="transmembrane region" description="Helical" evidence="5">
    <location>
        <begin position="160"/>
        <end position="179"/>
    </location>
</feature>
<feature type="transmembrane region" description="Helical" evidence="5">
    <location>
        <begin position="35"/>
        <end position="61"/>
    </location>
</feature>
<dbReference type="Gene3D" id="1.20.1070.10">
    <property type="entry name" value="Rhodopsin 7-helix transmembrane proteins"/>
    <property type="match status" value="1"/>
</dbReference>
<dbReference type="PANTHER" id="PTHR23360:SF5">
    <property type="entry name" value="G-PROTEIN COUPLED RECEPTORS FAMILY 1 PROFILE DOMAIN-CONTAINING PROTEIN"/>
    <property type="match status" value="1"/>
</dbReference>
<feature type="domain" description="G-protein coupled receptors family 1 profile" evidence="6">
    <location>
        <begin position="52"/>
        <end position="300"/>
    </location>
</feature>
<feature type="transmembrane region" description="Helical" evidence="5">
    <location>
        <begin position="276"/>
        <end position="301"/>
    </location>
</feature>